<comment type="cofactor">
    <cofactor evidence="1 12">
        <name>Zn(2+)</name>
        <dbReference type="ChEBI" id="CHEBI:29105"/>
    </cofactor>
</comment>
<dbReference type="EMBL" id="JBHUMY010000016">
    <property type="protein sequence ID" value="MFD2661638.1"/>
    <property type="molecule type" value="Genomic_DNA"/>
</dbReference>
<dbReference type="NCBIfam" id="NF004064">
    <property type="entry name" value="PRK05578.1"/>
    <property type="match status" value="1"/>
</dbReference>
<evidence type="ECO:0000256" key="5">
    <source>
        <dbReference type="ARBA" id="ARBA00018266"/>
    </source>
</evidence>
<keyword evidence="8 12" id="KW-0862">Zinc</keyword>
<dbReference type="CDD" id="cd01283">
    <property type="entry name" value="cytidine_deaminase"/>
    <property type="match status" value="1"/>
</dbReference>
<evidence type="ECO:0000256" key="11">
    <source>
        <dbReference type="ARBA" id="ARBA00049558"/>
    </source>
</evidence>
<evidence type="ECO:0000256" key="9">
    <source>
        <dbReference type="ARBA" id="ARBA00032005"/>
    </source>
</evidence>
<dbReference type="InterPro" id="IPR006262">
    <property type="entry name" value="Cyt_deam_tetra"/>
</dbReference>
<evidence type="ECO:0000256" key="7">
    <source>
        <dbReference type="ARBA" id="ARBA00022801"/>
    </source>
</evidence>
<evidence type="ECO:0000256" key="6">
    <source>
        <dbReference type="ARBA" id="ARBA00022723"/>
    </source>
</evidence>
<evidence type="ECO:0000256" key="1">
    <source>
        <dbReference type="ARBA" id="ARBA00001947"/>
    </source>
</evidence>
<dbReference type="PROSITE" id="PS00903">
    <property type="entry name" value="CYT_DCMP_DEAMINASES_1"/>
    <property type="match status" value="1"/>
</dbReference>
<dbReference type="NCBIfam" id="TIGR01354">
    <property type="entry name" value="cyt_deam_tetra"/>
    <property type="match status" value="1"/>
</dbReference>
<evidence type="ECO:0000256" key="2">
    <source>
        <dbReference type="ARBA" id="ARBA00003949"/>
    </source>
</evidence>
<keyword evidence="6 12" id="KW-0479">Metal-binding</keyword>
<evidence type="ECO:0000256" key="12">
    <source>
        <dbReference type="RuleBase" id="RU364006"/>
    </source>
</evidence>
<evidence type="ECO:0000256" key="3">
    <source>
        <dbReference type="ARBA" id="ARBA00006576"/>
    </source>
</evidence>
<protein>
    <recommendedName>
        <fullName evidence="5 12">Cytidine deaminase</fullName>
        <ecNumber evidence="4 12">3.5.4.5</ecNumber>
    </recommendedName>
    <alternativeName>
        <fullName evidence="9 12">Cytidine aminohydrolase</fullName>
    </alternativeName>
</protein>
<keyword evidence="15" id="KW-1185">Reference proteome</keyword>
<dbReference type="InterPro" id="IPR050202">
    <property type="entry name" value="Cyt/Deoxycyt_deaminase"/>
</dbReference>
<reference evidence="15" key="1">
    <citation type="journal article" date="2019" name="Int. J. Syst. Evol. Microbiol.">
        <title>The Global Catalogue of Microorganisms (GCM) 10K type strain sequencing project: providing services to taxonomists for standard genome sequencing and annotation.</title>
        <authorList>
            <consortium name="The Broad Institute Genomics Platform"/>
            <consortium name="The Broad Institute Genome Sequencing Center for Infectious Disease"/>
            <person name="Wu L."/>
            <person name="Ma J."/>
        </authorList>
    </citation>
    <scope>NUCLEOTIDE SEQUENCE [LARGE SCALE GENOMIC DNA]</scope>
    <source>
        <strain evidence="15">TISTR 1827</strain>
    </source>
</reference>
<dbReference type="GO" id="GO:0004126">
    <property type="term" value="F:cytidine deaminase activity"/>
    <property type="evidence" value="ECO:0007669"/>
    <property type="project" value="UniProtKB-EC"/>
</dbReference>
<proteinExistence type="inferred from homology"/>
<dbReference type="SUPFAM" id="SSF53927">
    <property type="entry name" value="Cytidine deaminase-like"/>
    <property type="match status" value="1"/>
</dbReference>
<dbReference type="PANTHER" id="PTHR11644:SF2">
    <property type="entry name" value="CYTIDINE DEAMINASE"/>
    <property type="match status" value="1"/>
</dbReference>
<evidence type="ECO:0000256" key="8">
    <source>
        <dbReference type="ARBA" id="ARBA00022833"/>
    </source>
</evidence>
<dbReference type="Gene3D" id="3.40.140.10">
    <property type="entry name" value="Cytidine Deaminase, domain 2"/>
    <property type="match status" value="1"/>
</dbReference>
<comment type="catalytic activity">
    <reaction evidence="11 12">
        <text>cytidine + H2O + H(+) = uridine + NH4(+)</text>
        <dbReference type="Rhea" id="RHEA:16069"/>
        <dbReference type="ChEBI" id="CHEBI:15377"/>
        <dbReference type="ChEBI" id="CHEBI:15378"/>
        <dbReference type="ChEBI" id="CHEBI:16704"/>
        <dbReference type="ChEBI" id="CHEBI:17562"/>
        <dbReference type="ChEBI" id="CHEBI:28938"/>
        <dbReference type="EC" id="3.5.4.5"/>
    </reaction>
</comment>
<comment type="caution">
    <text evidence="14">The sequence shown here is derived from an EMBL/GenBank/DDBJ whole genome shotgun (WGS) entry which is preliminary data.</text>
</comment>
<keyword evidence="7 12" id="KW-0378">Hydrolase</keyword>
<name>A0ABW5QZA0_9BACL</name>
<gene>
    <name evidence="14" type="primary">cdd</name>
    <name evidence="14" type="ORF">ACFSW5_15400</name>
</gene>
<dbReference type="PROSITE" id="PS51747">
    <property type="entry name" value="CYT_DCMP_DEAMINASES_2"/>
    <property type="match status" value="1"/>
</dbReference>
<dbReference type="PANTHER" id="PTHR11644">
    <property type="entry name" value="CYTIDINE DEAMINASE"/>
    <property type="match status" value="1"/>
</dbReference>
<dbReference type="EC" id="3.5.4.5" evidence="4 12"/>
<evidence type="ECO:0000259" key="13">
    <source>
        <dbReference type="PROSITE" id="PS51747"/>
    </source>
</evidence>
<comment type="function">
    <text evidence="2 12">This enzyme scavenges exogenous and endogenous cytidine and 2'-deoxycytidine for UMP synthesis.</text>
</comment>
<evidence type="ECO:0000256" key="10">
    <source>
        <dbReference type="ARBA" id="ARBA00049252"/>
    </source>
</evidence>
<evidence type="ECO:0000313" key="14">
    <source>
        <dbReference type="EMBL" id="MFD2661638.1"/>
    </source>
</evidence>
<comment type="catalytic activity">
    <reaction evidence="10 12">
        <text>2'-deoxycytidine + H2O + H(+) = 2'-deoxyuridine + NH4(+)</text>
        <dbReference type="Rhea" id="RHEA:13433"/>
        <dbReference type="ChEBI" id="CHEBI:15377"/>
        <dbReference type="ChEBI" id="CHEBI:15378"/>
        <dbReference type="ChEBI" id="CHEBI:15698"/>
        <dbReference type="ChEBI" id="CHEBI:16450"/>
        <dbReference type="ChEBI" id="CHEBI:28938"/>
        <dbReference type="EC" id="3.5.4.5"/>
    </reaction>
</comment>
<dbReference type="RefSeq" id="WP_379274756.1">
    <property type="nucleotide sequence ID" value="NZ_JBHUGT010000001.1"/>
</dbReference>
<accession>A0ABW5QZA0</accession>
<feature type="domain" description="CMP/dCMP-type deaminase" evidence="13">
    <location>
        <begin position="9"/>
        <end position="138"/>
    </location>
</feature>
<evidence type="ECO:0000256" key="4">
    <source>
        <dbReference type="ARBA" id="ARBA00012783"/>
    </source>
</evidence>
<organism evidence="14 15">
    <name type="scientific">Paenibacillus thailandensis</name>
    <dbReference type="NCBI Taxonomy" id="393250"/>
    <lineage>
        <taxon>Bacteria</taxon>
        <taxon>Bacillati</taxon>
        <taxon>Bacillota</taxon>
        <taxon>Bacilli</taxon>
        <taxon>Bacillales</taxon>
        <taxon>Paenibacillaceae</taxon>
        <taxon>Paenibacillus</taxon>
    </lineage>
</organism>
<evidence type="ECO:0000313" key="15">
    <source>
        <dbReference type="Proteomes" id="UP001597493"/>
    </source>
</evidence>
<comment type="similarity">
    <text evidence="3 12">Belongs to the cytidine and deoxycytidylate deaminase family.</text>
</comment>
<dbReference type="Pfam" id="PF00383">
    <property type="entry name" value="dCMP_cyt_deam_1"/>
    <property type="match status" value="1"/>
</dbReference>
<dbReference type="InterPro" id="IPR016193">
    <property type="entry name" value="Cytidine_deaminase-like"/>
</dbReference>
<dbReference type="InterPro" id="IPR002125">
    <property type="entry name" value="CMP_dCMP_dom"/>
</dbReference>
<dbReference type="InterPro" id="IPR016192">
    <property type="entry name" value="APOBEC/CMP_deaminase_Zn-bd"/>
</dbReference>
<sequence length="144" mass="15471">MDMYNGLEEQYRELLNAAKEAMGRAYVPYSHFRVGAALLDTDGTVHYGCNVENAAYGPSNCAERTALFRAVADGKRPGQFRAIAVIGDTEGPIAPCGVCRQVLVELCPHDMPVIMGNLQGEWSASTVSELLPGAFTSSSLEKEG</sequence>
<dbReference type="Proteomes" id="UP001597493">
    <property type="component" value="Unassembled WGS sequence"/>
</dbReference>